<feature type="region of interest" description="Disordered" evidence="1">
    <location>
        <begin position="32"/>
        <end position="94"/>
    </location>
</feature>
<dbReference type="EMBL" id="JBBPBK010000010">
    <property type="protein sequence ID" value="KAK9276632.1"/>
    <property type="molecule type" value="Genomic_DNA"/>
</dbReference>
<comment type="caution">
    <text evidence="2">The sequence shown here is derived from an EMBL/GenBank/DDBJ whole genome shotgun (WGS) entry which is preliminary data.</text>
</comment>
<dbReference type="InterPro" id="IPR043584">
    <property type="entry name" value="WIP1/2/3/4/5/6"/>
</dbReference>
<dbReference type="PANTHER" id="PTHR45878">
    <property type="entry name" value="ZINC FINGER PROTEIN WIP2"/>
    <property type="match status" value="1"/>
</dbReference>
<dbReference type="GO" id="GO:0005634">
    <property type="term" value="C:nucleus"/>
    <property type="evidence" value="ECO:0007669"/>
    <property type="project" value="TreeGrafter"/>
</dbReference>
<reference evidence="2 3" key="1">
    <citation type="journal article" date="2024" name="Plant J.">
        <title>Genome sequences and population genomics reveal climatic adaptation and genomic divergence between two closely related sweetgum species.</title>
        <authorList>
            <person name="Xu W.Q."/>
            <person name="Ren C.Q."/>
            <person name="Zhang X.Y."/>
            <person name="Comes H.P."/>
            <person name="Liu X.H."/>
            <person name="Li Y.G."/>
            <person name="Kettle C.J."/>
            <person name="Jalonen R."/>
            <person name="Gaisberger H."/>
            <person name="Ma Y.Z."/>
            <person name="Qiu Y.X."/>
        </authorList>
    </citation>
    <scope>NUCLEOTIDE SEQUENCE [LARGE SCALE GENOMIC DNA]</scope>
    <source>
        <strain evidence="2">Hangzhou</strain>
    </source>
</reference>
<keyword evidence="3" id="KW-1185">Reference proteome</keyword>
<evidence type="ECO:0000256" key="1">
    <source>
        <dbReference type="SAM" id="MobiDB-lite"/>
    </source>
</evidence>
<dbReference type="GO" id="GO:0003700">
    <property type="term" value="F:DNA-binding transcription factor activity"/>
    <property type="evidence" value="ECO:0007669"/>
    <property type="project" value="InterPro"/>
</dbReference>
<feature type="compositionally biased region" description="Low complexity" evidence="1">
    <location>
        <begin position="72"/>
        <end position="88"/>
    </location>
</feature>
<evidence type="ECO:0000313" key="2">
    <source>
        <dbReference type="EMBL" id="KAK9276632.1"/>
    </source>
</evidence>
<sequence>MQTPSFTYISSSESACLEADEEDQDFILLSLAPPGQDSTKHSIHQYPSTNQPANNHQTPTTEESVTIALHIGPPNAAGANSSNPSNIGRGPTEGQYWIPSPAQILVGPTQFSCAVCNKTFNRYNNMQVSIRER</sequence>
<dbReference type="PANTHER" id="PTHR45878:SF15">
    <property type="entry name" value="OS09G0307400 PROTEIN"/>
    <property type="match status" value="1"/>
</dbReference>
<dbReference type="AlphaFoldDB" id="A0AAP0RGK6"/>
<evidence type="ECO:0000313" key="3">
    <source>
        <dbReference type="Proteomes" id="UP001415857"/>
    </source>
</evidence>
<dbReference type="Proteomes" id="UP001415857">
    <property type="component" value="Unassembled WGS sequence"/>
</dbReference>
<accession>A0AAP0RGK6</accession>
<protein>
    <submittedName>
        <fullName evidence="2">Uncharacterized protein</fullName>
    </submittedName>
</protein>
<gene>
    <name evidence="2" type="ORF">L1049_006168</name>
</gene>
<organism evidence="2 3">
    <name type="scientific">Liquidambar formosana</name>
    <name type="common">Formosan gum</name>
    <dbReference type="NCBI Taxonomy" id="63359"/>
    <lineage>
        <taxon>Eukaryota</taxon>
        <taxon>Viridiplantae</taxon>
        <taxon>Streptophyta</taxon>
        <taxon>Embryophyta</taxon>
        <taxon>Tracheophyta</taxon>
        <taxon>Spermatophyta</taxon>
        <taxon>Magnoliopsida</taxon>
        <taxon>eudicotyledons</taxon>
        <taxon>Gunneridae</taxon>
        <taxon>Pentapetalae</taxon>
        <taxon>Saxifragales</taxon>
        <taxon>Altingiaceae</taxon>
        <taxon>Liquidambar</taxon>
    </lineage>
</organism>
<proteinExistence type="predicted"/>
<feature type="compositionally biased region" description="Polar residues" evidence="1">
    <location>
        <begin position="45"/>
        <end position="64"/>
    </location>
</feature>
<name>A0AAP0RGK6_LIQFO</name>